<gene>
    <name evidence="2" type="ORF">QFZ46_000716</name>
</gene>
<feature type="transmembrane region" description="Helical" evidence="1">
    <location>
        <begin position="171"/>
        <end position="194"/>
    </location>
</feature>
<keyword evidence="1" id="KW-1133">Transmembrane helix</keyword>
<keyword evidence="1" id="KW-0472">Membrane</keyword>
<dbReference type="EMBL" id="JAUSXK010000001">
    <property type="protein sequence ID" value="MDQ0642556.1"/>
    <property type="molecule type" value="Genomic_DNA"/>
</dbReference>
<dbReference type="RefSeq" id="WP_307358396.1">
    <property type="nucleotide sequence ID" value="NZ_JAUSXK010000001.1"/>
</dbReference>
<evidence type="ECO:0000313" key="2">
    <source>
        <dbReference type="EMBL" id="MDQ0642556.1"/>
    </source>
</evidence>
<organism evidence="2 3">
    <name type="scientific">Microbacterium murale</name>
    <dbReference type="NCBI Taxonomy" id="1081040"/>
    <lineage>
        <taxon>Bacteria</taxon>
        <taxon>Bacillati</taxon>
        <taxon>Actinomycetota</taxon>
        <taxon>Actinomycetes</taxon>
        <taxon>Micrococcales</taxon>
        <taxon>Microbacteriaceae</taxon>
        <taxon>Microbacterium</taxon>
    </lineage>
</organism>
<name>A0ABU0P5F1_9MICO</name>
<keyword evidence="3" id="KW-1185">Reference proteome</keyword>
<evidence type="ECO:0000313" key="3">
    <source>
        <dbReference type="Proteomes" id="UP001239085"/>
    </source>
</evidence>
<comment type="caution">
    <text evidence="2">The sequence shown here is derived from an EMBL/GenBank/DDBJ whole genome shotgun (WGS) entry which is preliminary data.</text>
</comment>
<dbReference type="Proteomes" id="UP001239085">
    <property type="component" value="Unassembled WGS sequence"/>
</dbReference>
<reference evidence="2 3" key="1">
    <citation type="submission" date="2023-07" db="EMBL/GenBank/DDBJ databases">
        <title>Comparative genomics of wheat-associated soil bacteria to identify genetic determinants of phenazine resistance.</title>
        <authorList>
            <person name="Mouncey N."/>
        </authorList>
    </citation>
    <scope>NUCLEOTIDE SEQUENCE [LARGE SCALE GENOMIC DNA]</scope>
    <source>
        <strain evidence="2 3">W2I7</strain>
    </source>
</reference>
<feature type="transmembrane region" description="Helical" evidence="1">
    <location>
        <begin position="128"/>
        <end position="151"/>
    </location>
</feature>
<accession>A0ABU0P5F1</accession>
<protein>
    <submittedName>
        <fullName evidence="2">Membrane protein</fullName>
    </submittedName>
</protein>
<evidence type="ECO:0000256" key="1">
    <source>
        <dbReference type="SAM" id="Phobius"/>
    </source>
</evidence>
<sequence length="199" mass="21690">MTESDAASQRADFLERLDVALRHVPHGLATEIRSGIAEELEGLDAATVSERIRQLGDPDLIAREAQSEIRRPGVIAAERKVPLSHRRGYAIAAALVFAFGGFVVPVVGWIVGAVMVADGKLWRRWEKIVAIVLPFAVGILITVVSWIVALISSRESEGQEHNPLVPSPGGLGLWHAGILLALILIPAIGGWLLWRLRRR</sequence>
<proteinExistence type="predicted"/>
<keyword evidence="1" id="KW-0812">Transmembrane</keyword>
<feature type="transmembrane region" description="Helical" evidence="1">
    <location>
        <begin position="89"/>
        <end position="116"/>
    </location>
</feature>
<dbReference type="Pfam" id="PF22564">
    <property type="entry name" value="HAAS"/>
    <property type="match status" value="1"/>
</dbReference>